<evidence type="ECO:0008006" key="3">
    <source>
        <dbReference type="Google" id="ProtNLM"/>
    </source>
</evidence>
<gene>
    <name evidence="1" type="ORF">ACFOSX_10970</name>
</gene>
<evidence type="ECO:0000313" key="1">
    <source>
        <dbReference type="EMBL" id="MFC3877748.1"/>
    </source>
</evidence>
<keyword evidence="2" id="KW-1185">Reference proteome</keyword>
<dbReference type="EMBL" id="JBHSAT010000018">
    <property type="protein sequence ID" value="MFC3877748.1"/>
    <property type="molecule type" value="Genomic_DNA"/>
</dbReference>
<name>A0ABV8AIE2_9FLAO</name>
<dbReference type="RefSeq" id="WP_386100754.1">
    <property type="nucleotide sequence ID" value="NZ_JBHSAT010000018.1"/>
</dbReference>
<sequence>MNIENLKERYLKLTKICAETDYADKKSVRKNNSAVNEMYNILESISEFENQADIQKFAELLNVEDNRTNLWVATQMLEKLSVDKKTEQKALKIIKNIANGNGTDAMGFQSWLSEYQIKN</sequence>
<proteinExistence type="predicted"/>
<reference evidence="2" key="1">
    <citation type="journal article" date="2019" name="Int. J. Syst. Evol. Microbiol.">
        <title>The Global Catalogue of Microorganisms (GCM) 10K type strain sequencing project: providing services to taxonomists for standard genome sequencing and annotation.</title>
        <authorList>
            <consortium name="The Broad Institute Genomics Platform"/>
            <consortium name="The Broad Institute Genome Sequencing Center for Infectious Disease"/>
            <person name="Wu L."/>
            <person name="Ma J."/>
        </authorList>
    </citation>
    <scope>NUCLEOTIDE SEQUENCE [LARGE SCALE GENOMIC DNA]</scope>
    <source>
        <strain evidence="2">CECT 8979</strain>
    </source>
</reference>
<organism evidence="1 2">
    <name type="scientific">Winogradskyella maritima</name>
    <dbReference type="NCBI Taxonomy" id="1517766"/>
    <lineage>
        <taxon>Bacteria</taxon>
        <taxon>Pseudomonadati</taxon>
        <taxon>Bacteroidota</taxon>
        <taxon>Flavobacteriia</taxon>
        <taxon>Flavobacteriales</taxon>
        <taxon>Flavobacteriaceae</taxon>
        <taxon>Winogradskyella</taxon>
    </lineage>
</organism>
<evidence type="ECO:0000313" key="2">
    <source>
        <dbReference type="Proteomes" id="UP001595812"/>
    </source>
</evidence>
<dbReference type="Proteomes" id="UP001595812">
    <property type="component" value="Unassembled WGS sequence"/>
</dbReference>
<protein>
    <recommendedName>
        <fullName evidence="3">DUF2019 domain-containing protein</fullName>
    </recommendedName>
</protein>
<comment type="caution">
    <text evidence="1">The sequence shown here is derived from an EMBL/GenBank/DDBJ whole genome shotgun (WGS) entry which is preliminary data.</text>
</comment>
<accession>A0ABV8AIE2</accession>